<protein>
    <submittedName>
        <fullName evidence="1">Uncharacterized protein</fullName>
    </submittedName>
</protein>
<dbReference type="Proteomes" id="UP000265566">
    <property type="component" value="Chromosome 7"/>
</dbReference>
<dbReference type="AlphaFoldDB" id="A0A396H0R0"/>
<gene>
    <name evidence="1" type="ORF">MtrunA17_Chr7g0222311</name>
</gene>
<sequence>MERQWSRATGDDFIIWKARNNMIIRNQDAEVERRDKKGKTDGAELVECQNYYGISEVKEGINQTSANMQFLYEYSSLPFVSTCMKG</sequence>
<name>A0A396H0R0_MEDTR</name>
<accession>A0A396H0R0</accession>
<organism evidence="1 2">
    <name type="scientific">Medicago truncatula</name>
    <name type="common">Barrel medic</name>
    <name type="synonym">Medicago tribuloides</name>
    <dbReference type="NCBI Taxonomy" id="3880"/>
    <lineage>
        <taxon>Eukaryota</taxon>
        <taxon>Viridiplantae</taxon>
        <taxon>Streptophyta</taxon>
        <taxon>Embryophyta</taxon>
        <taxon>Tracheophyta</taxon>
        <taxon>Spermatophyta</taxon>
        <taxon>Magnoliopsida</taxon>
        <taxon>eudicotyledons</taxon>
        <taxon>Gunneridae</taxon>
        <taxon>Pentapetalae</taxon>
        <taxon>rosids</taxon>
        <taxon>fabids</taxon>
        <taxon>Fabales</taxon>
        <taxon>Fabaceae</taxon>
        <taxon>Papilionoideae</taxon>
        <taxon>50 kb inversion clade</taxon>
        <taxon>NPAAA clade</taxon>
        <taxon>Hologalegina</taxon>
        <taxon>IRL clade</taxon>
        <taxon>Trifolieae</taxon>
        <taxon>Medicago</taxon>
    </lineage>
</organism>
<reference evidence="2" key="1">
    <citation type="journal article" date="2018" name="Nat. Plants">
        <title>Whole-genome landscape of Medicago truncatula symbiotic genes.</title>
        <authorList>
            <person name="Pecrix Y."/>
            <person name="Staton S.E."/>
            <person name="Sallet E."/>
            <person name="Lelandais-Briere C."/>
            <person name="Moreau S."/>
            <person name="Carrere S."/>
            <person name="Blein T."/>
            <person name="Jardinaud M.F."/>
            <person name="Latrasse D."/>
            <person name="Zouine M."/>
            <person name="Zahm M."/>
            <person name="Kreplak J."/>
            <person name="Mayjonade B."/>
            <person name="Satge C."/>
            <person name="Perez M."/>
            <person name="Cauet S."/>
            <person name="Marande W."/>
            <person name="Chantry-Darmon C."/>
            <person name="Lopez-Roques C."/>
            <person name="Bouchez O."/>
            <person name="Berard A."/>
            <person name="Debelle F."/>
            <person name="Munos S."/>
            <person name="Bendahmane A."/>
            <person name="Berges H."/>
            <person name="Niebel A."/>
            <person name="Buitink J."/>
            <person name="Frugier F."/>
            <person name="Benhamed M."/>
            <person name="Crespi M."/>
            <person name="Gouzy J."/>
            <person name="Gamas P."/>
        </authorList>
    </citation>
    <scope>NUCLEOTIDE SEQUENCE [LARGE SCALE GENOMIC DNA]</scope>
    <source>
        <strain evidence="2">cv. Jemalong A17</strain>
    </source>
</reference>
<evidence type="ECO:0000313" key="1">
    <source>
        <dbReference type="EMBL" id="RHN44705.1"/>
    </source>
</evidence>
<dbReference type="EMBL" id="PSQE01000007">
    <property type="protein sequence ID" value="RHN44705.1"/>
    <property type="molecule type" value="Genomic_DNA"/>
</dbReference>
<dbReference type="Gramene" id="rna38855">
    <property type="protein sequence ID" value="RHN44705.1"/>
    <property type="gene ID" value="gene38855"/>
</dbReference>
<comment type="caution">
    <text evidence="1">The sequence shown here is derived from an EMBL/GenBank/DDBJ whole genome shotgun (WGS) entry which is preliminary data.</text>
</comment>
<evidence type="ECO:0000313" key="2">
    <source>
        <dbReference type="Proteomes" id="UP000265566"/>
    </source>
</evidence>
<proteinExistence type="predicted"/>